<proteinExistence type="predicted"/>
<protein>
    <submittedName>
        <fullName evidence="2">Spore coat protein</fullName>
    </submittedName>
</protein>
<keyword evidence="2" id="KW-0946">Virion</keyword>
<dbReference type="InterPro" id="IPR011428">
    <property type="entry name" value="Spore_coat_X/V"/>
</dbReference>
<name>A0A0A3J3T9_9BACL</name>
<dbReference type="GO" id="GO:0030435">
    <property type="term" value="P:sporulation resulting in formation of a cellular spore"/>
    <property type="evidence" value="ECO:0007669"/>
    <property type="project" value="InterPro"/>
</dbReference>
<reference evidence="2 3" key="1">
    <citation type="submission" date="2014-02" db="EMBL/GenBank/DDBJ databases">
        <title>Draft genome sequence of Lysinibacillus massiliensis CCUG 49529.</title>
        <authorList>
            <person name="Zhang F."/>
            <person name="Wang G."/>
            <person name="Zhang L."/>
        </authorList>
    </citation>
    <scope>NUCLEOTIDE SEQUENCE [LARGE SCALE GENOMIC DNA]</scope>
    <source>
        <strain evidence="2 3">CCUG 49529</strain>
    </source>
</reference>
<comment type="caution">
    <text evidence="2">The sequence shown here is derived from an EMBL/GenBank/DDBJ whole genome shotgun (WGS) entry which is preliminary data.</text>
</comment>
<dbReference type="AlphaFoldDB" id="A0A0A3J3T9"/>
<keyword evidence="3" id="KW-1185">Reference proteome</keyword>
<dbReference type="Proteomes" id="UP000030595">
    <property type="component" value="Unassembled WGS sequence"/>
</dbReference>
<evidence type="ECO:0000313" key="2">
    <source>
        <dbReference type="EMBL" id="KGR89823.1"/>
    </source>
</evidence>
<dbReference type="EMBL" id="JPVQ01000033">
    <property type="protein sequence ID" value="KGR89823.1"/>
    <property type="molecule type" value="Genomic_DNA"/>
</dbReference>
<keyword evidence="2" id="KW-0167">Capsid protein</keyword>
<sequence length="131" mass="14489">MNWNNNDDASVMEDANLASFVDQESDEVIWIKESINVNVHSTNTQAAISLQVGLQLAIALVISITLGDSEEGNAVAQEFFQHFDTEQINKQKIFVKNSKDVDIETTDTDLTVNIQALLQVLVTLVAKLDIL</sequence>
<feature type="domain" description="Spore coat protein X/V" evidence="1">
    <location>
        <begin position="10"/>
        <end position="65"/>
    </location>
</feature>
<accession>A0A0A3J3T9</accession>
<evidence type="ECO:0000313" key="3">
    <source>
        <dbReference type="Proteomes" id="UP000030595"/>
    </source>
</evidence>
<feature type="domain" description="Spore coat protein X/V" evidence="1">
    <location>
        <begin position="74"/>
        <end position="130"/>
    </location>
</feature>
<organism evidence="2 3">
    <name type="scientific">Ureibacillus massiliensis 4400831 = CIP 108448 = CCUG 49529</name>
    <dbReference type="NCBI Taxonomy" id="1211035"/>
    <lineage>
        <taxon>Bacteria</taxon>
        <taxon>Bacillati</taxon>
        <taxon>Bacillota</taxon>
        <taxon>Bacilli</taxon>
        <taxon>Bacillales</taxon>
        <taxon>Caryophanaceae</taxon>
        <taxon>Ureibacillus</taxon>
    </lineage>
</organism>
<dbReference type="Pfam" id="PF07552">
    <property type="entry name" value="Coat_X"/>
    <property type="match status" value="2"/>
</dbReference>
<evidence type="ECO:0000259" key="1">
    <source>
        <dbReference type="Pfam" id="PF07552"/>
    </source>
</evidence>
<dbReference type="eggNOG" id="ENOG5032S2K">
    <property type="taxonomic scope" value="Bacteria"/>
</dbReference>
<gene>
    <name evidence="2" type="ORF">CD30_15080</name>
</gene>
<dbReference type="GO" id="GO:0031160">
    <property type="term" value="C:spore wall"/>
    <property type="evidence" value="ECO:0007669"/>
    <property type="project" value="InterPro"/>
</dbReference>